<dbReference type="GO" id="GO:0160016">
    <property type="term" value="F:CCACCA tRNA nucleotidyltransferase activity"/>
    <property type="evidence" value="ECO:0007669"/>
    <property type="project" value="RHEA"/>
</dbReference>
<dbReference type="Gene3D" id="3.30.460.10">
    <property type="entry name" value="Beta Polymerase, domain 2"/>
    <property type="match status" value="1"/>
</dbReference>
<dbReference type="Pfam" id="PF12627">
    <property type="entry name" value="PolyA_pol_RNAbd"/>
    <property type="match status" value="1"/>
</dbReference>
<dbReference type="STRING" id="246786.GS18_0209405"/>
<reference evidence="15 16" key="1">
    <citation type="journal article" date="2005" name="Int. J. Syst. Evol. Microbiol.">
        <title>Bacillus cibi sp. nov., isolated from jeotgal, a traditional Korean fermented seafood.</title>
        <authorList>
            <person name="Yoon J.H."/>
            <person name="Lee C.H."/>
            <person name="Oh T.K."/>
        </authorList>
    </citation>
    <scope>NUCLEOTIDE SEQUENCE [LARGE SCALE GENOMIC DNA]</scope>
    <source>
        <strain evidence="15 16">DSM 16189</strain>
    </source>
</reference>
<evidence type="ECO:0000256" key="7">
    <source>
        <dbReference type="ARBA" id="ARBA00022800"/>
    </source>
</evidence>
<feature type="binding site" evidence="11">
    <location>
        <position position="27"/>
    </location>
    <ligand>
        <name>ATP</name>
        <dbReference type="ChEBI" id="CHEBI:30616"/>
    </ligand>
</feature>
<dbReference type="CDD" id="cd05398">
    <property type="entry name" value="NT_ClassII-CCAase"/>
    <property type="match status" value="1"/>
</dbReference>
<dbReference type="Pfam" id="PF13735">
    <property type="entry name" value="tRNA_NucTran2_2"/>
    <property type="match status" value="1"/>
</dbReference>
<proteinExistence type="inferred from homology"/>
<feature type="binding site" evidence="11">
    <location>
        <position position="40"/>
    </location>
    <ligand>
        <name>Mg(2+)</name>
        <dbReference type="ChEBI" id="CHEBI:18420"/>
    </ligand>
</feature>
<dbReference type="RefSeq" id="WP_029566035.1">
    <property type="nucleotide sequence ID" value="NZ_JNVC02000004.1"/>
</dbReference>
<dbReference type="InterPro" id="IPR043519">
    <property type="entry name" value="NT_sf"/>
</dbReference>
<feature type="binding site" evidence="11">
    <location>
        <position position="42"/>
    </location>
    <ligand>
        <name>Mg(2+)</name>
        <dbReference type="ChEBI" id="CHEBI:18420"/>
    </ligand>
</feature>
<feature type="binding site" evidence="11">
    <location>
        <position position="163"/>
    </location>
    <ligand>
        <name>ATP</name>
        <dbReference type="ChEBI" id="CHEBI:30616"/>
    </ligand>
</feature>
<keyword evidence="10 11" id="KW-0694">RNA-binding</keyword>
<evidence type="ECO:0000259" key="12">
    <source>
        <dbReference type="Pfam" id="PF01743"/>
    </source>
</evidence>
<evidence type="ECO:0000256" key="4">
    <source>
        <dbReference type="ARBA" id="ARBA00022695"/>
    </source>
</evidence>
<dbReference type="NCBIfam" id="NF009814">
    <property type="entry name" value="PRK13299.1"/>
    <property type="match status" value="1"/>
</dbReference>
<dbReference type="AlphaFoldDB" id="A0A084H0A6"/>
<accession>A0A084H0A6</accession>
<feature type="domain" description="tRNA nucleotidyltransferase/poly(A) polymerase RNA and SrmB- binding" evidence="13">
    <location>
        <begin position="169"/>
        <end position="229"/>
    </location>
</feature>
<dbReference type="PANTHER" id="PTHR46173:SF1">
    <property type="entry name" value="CCA TRNA NUCLEOTIDYLTRANSFERASE 1, MITOCHONDRIAL"/>
    <property type="match status" value="1"/>
</dbReference>
<evidence type="ECO:0000259" key="13">
    <source>
        <dbReference type="Pfam" id="PF12627"/>
    </source>
</evidence>
<evidence type="ECO:0000256" key="2">
    <source>
        <dbReference type="ARBA" id="ARBA00022679"/>
    </source>
</evidence>
<feature type="binding site" evidence="11">
    <location>
        <position position="157"/>
    </location>
    <ligand>
        <name>ATP</name>
        <dbReference type="ChEBI" id="CHEBI:30616"/>
    </ligand>
</feature>
<dbReference type="Proteomes" id="UP000028549">
    <property type="component" value="Unassembled WGS sequence"/>
</dbReference>
<dbReference type="Gene3D" id="1.20.58.560">
    <property type="match status" value="1"/>
</dbReference>
<evidence type="ECO:0000256" key="6">
    <source>
        <dbReference type="ARBA" id="ARBA00022741"/>
    </source>
</evidence>
<keyword evidence="5 11" id="KW-0479">Metal-binding</keyword>
<dbReference type="GO" id="GO:0042245">
    <property type="term" value="P:RNA repair"/>
    <property type="evidence" value="ECO:0007669"/>
    <property type="project" value="UniProtKB-KW"/>
</dbReference>
<dbReference type="InterPro" id="IPR023068">
    <property type="entry name" value="CCA-adding_enz_firmicutes"/>
</dbReference>
<dbReference type="GO" id="GO:0001680">
    <property type="term" value="P:tRNA 3'-terminal CCA addition"/>
    <property type="evidence" value="ECO:0007669"/>
    <property type="project" value="UniProtKB-UniRule"/>
</dbReference>
<dbReference type="PANTHER" id="PTHR46173">
    <property type="entry name" value="CCA TRNA NUCLEOTIDYLTRANSFERASE 1, MITOCHONDRIAL"/>
    <property type="match status" value="1"/>
</dbReference>
<comment type="miscellaneous">
    <text evidence="11">A single active site specifically recognizes both ATP and CTP and is responsible for their addition.</text>
</comment>
<feature type="binding site" evidence="11">
    <location>
        <position position="160"/>
    </location>
    <ligand>
        <name>ATP</name>
        <dbReference type="ChEBI" id="CHEBI:30616"/>
    </ligand>
</feature>
<organism evidence="15 16">
    <name type="scientific">Metabacillus indicus</name>
    <name type="common">Bacillus indicus</name>
    <dbReference type="NCBI Taxonomy" id="246786"/>
    <lineage>
        <taxon>Bacteria</taxon>
        <taxon>Bacillati</taxon>
        <taxon>Bacillota</taxon>
        <taxon>Bacilli</taxon>
        <taxon>Bacillales</taxon>
        <taxon>Bacillaceae</taxon>
        <taxon>Metabacillus</taxon>
    </lineage>
</organism>
<evidence type="ECO:0000256" key="5">
    <source>
        <dbReference type="ARBA" id="ARBA00022723"/>
    </source>
</evidence>
<dbReference type="InterPro" id="IPR032810">
    <property type="entry name" value="CCA-adding_enz_C"/>
</dbReference>
<dbReference type="GO" id="GO:0000049">
    <property type="term" value="F:tRNA binding"/>
    <property type="evidence" value="ECO:0007669"/>
    <property type="project" value="UniProtKB-UniRule"/>
</dbReference>
<feature type="binding site" evidence="11">
    <location>
        <position position="30"/>
    </location>
    <ligand>
        <name>ATP</name>
        <dbReference type="ChEBI" id="CHEBI:30616"/>
    </ligand>
</feature>
<evidence type="ECO:0000256" key="10">
    <source>
        <dbReference type="ARBA" id="ARBA00022884"/>
    </source>
</evidence>
<evidence type="ECO:0000256" key="9">
    <source>
        <dbReference type="ARBA" id="ARBA00022842"/>
    </source>
</evidence>
<feature type="binding site" evidence="11">
    <location>
        <position position="157"/>
    </location>
    <ligand>
        <name>CTP</name>
        <dbReference type="ChEBI" id="CHEBI:37563"/>
    </ligand>
</feature>
<feature type="binding site" evidence="11">
    <location>
        <position position="27"/>
    </location>
    <ligand>
        <name>CTP</name>
        <dbReference type="ChEBI" id="CHEBI:37563"/>
    </ligand>
</feature>
<dbReference type="EC" id="2.7.7.72" evidence="11"/>
<keyword evidence="8 11" id="KW-0067">ATP-binding</keyword>
<comment type="subunit">
    <text evidence="11">Homodimer.</text>
</comment>
<feature type="binding site" evidence="11">
    <location>
        <position position="154"/>
    </location>
    <ligand>
        <name>ATP</name>
        <dbReference type="ChEBI" id="CHEBI:30616"/>
    </ligand>
</feature>
<feature type="domain" description="Poly A polymerase head" evidence="12">
    <location>
        <begin position="22"/>
        <end position="141"/>
    </location>
</feature>
<comment type="similarity">
    <text evidence="11">Belongs to the tRNA nucleotidyltransferase/poly(A) polymerase family. Bacterial CCA-adding enzyme type 3 subfamily.</text>
</comment>
<dbReference type="SUPFAM" id="SSF81891">
    <property type="entry name" value="Poly A polymerase C-terminal region-like"/>
    <property type="match status" value="1"/>
</dbReference>
<evidence type="ECO:0000256" key="3">
    <source>
        <dbReference type="ARBA" id="ARBA00022694"/>
    </source>
</evidence>
<evidence type="ECO:0000313" key="16">
    <source>
        <dbReference type="Proteomes" id="UP000028549"/>
    </source>
</evidence>
<dbReference type="EMBL" id="JNVC02000004">
    <property type="protein sequence ID" value="KEZ53018.1"/>
    <property type="molecule type" value="Genomic_DNA"/>
</dbReference>
<keyword evidence="7 11" id="KW-0692">RNA repair</keyword>
<evidence type="ECO:0000259" key="14">
    <source>
        <dbReference type="Pfam" id="PF13735"/>
    </source>
</evidence>
<feature type="binding site" evidence="11">
    <location>
        <position position="154"/>
    </location>
    <ligand>
        <name>CTP</name>
        <dbReference type="ChEBI" id="CHEBI:37563"/>
    </ligand>
</feature>
<evidence type="ECO:0000256" key="8">
    <source>
        <dbReference type="ARBA" id="ARBA00022840"/>
    </source>
</evidence>
<feature type="domain" description="CCA-adding enzyme C-terminal" evidence="14">
    <location>
        <begin position="244"/>
        <end position="392"/>
    </location>
</feature>
<dbReference type="InterPro" id="IPR032828">
    <property type="entry name" value="PolyA_RNA-bd"/>
</dbReference>
<keyword evidence="9 11" id="KW-0460">Magnesium</keyword>
<dbReference type="Gene3D" id="1.10.110.30">
    <property type="match status" value="1"/>
</dbReference>
<keyword evidence="16" id="KW-1185">Reference proteome</keyword>
<keyword evidence="4 11" id="KW-0548">Nucleotidyltransferase</keyword>
<dbReference type="Gene3D" id="1.10.246.80">
    <property type="match status" value="1"/>
</dbReference>
<keyword evidence="2 11" id="KW-0808">Transferase</keyword>
<comment type="function">
    <text evidence="11">Catalyzes the addition and repair of the essential 3'-terminal CCA sequence in tRNAs without using a nucleic acid template. Adds these three nucleotides in the order of C, C, and A to the tRNA nucleotide-73, using CTP and ATP as substrates and producing inorganic pyrophosphate. tRNA 3'-terminal CCA addition is required both for tRNA processing and repair. Also involved in tRNA surveillance by mediating tandem CCA addition to generate a CCACCA at the 3' terminus of unstable tRNAs. While stable tRNAs receive only 3'-terminal CCA, unstable tRNAs are marked with CCACCA and rapidly degraded.</text>
</comment>
<dbReference type="InterPro" id="IPR050264">
    <property type="entry name" value="Bact_CCA-adding_enz_type3_sf"/>
</dbReference>
<feature type="binding site" evidence="11">
    <location>
        <position position="111"/>
    </location>
    <ligand>
        <name>ATP</name>
        <dbReference type="ChEBI" id="CHEBI:30616"/>
    </ligand>
</feature>
<evidence type="ECO:0000256" key="11">
    <source>
        <dbReference type="HAMAP-Rule" id="MF_01263"/>
    </source>
</evidence>
<feature type="binding site" evidence="11">
    <location>
        <position position="160"/>
    </location>
    <ligand>
        <name>CTP</name>
        <dbReference type="ChEBI" id="CHEBI:37563"/>
    </ligand>
</feature>
<keyword evidence="3 11" id="KW-0819">tRNA processing</keyword>
<feature type="binding site" evidence="11">
    <location>
        <position position="111"/>
    </location>
    <ligand>
        <name>CTP</name>
        <dbReference type="ChEBI" id="CHEBI:37563"/>
    </ligand>
</feature>
<comment type="catalytic activity">
    <reaction evidence="11">
        <text>a tRNA precursor + 2 CTP + ATP = a tRNA with a 3' CCA end + 3 diphosphate</text>
        <dbReference type="Rhea" id="RHEA:14433"/>
        <dbReference type="Rhea" id="RHEA-COMP:10465"/>
        <dbReference type="Rhea" id="RHEA-COMP:10468"/>
        <dbReference type="ChEBI" id="CHEBI:30616"/>
        <dbReference type="ChEBI" id="CHEBI:33019"/>
        <dbReference type="ChEBI" id="CHEBI:37563"/>
        <dbReference type="ChEBI" id="CHEBI:74896"/>
        <dbReference type="ChEBI" id="CHEBI:83071"/>
        <dbReference type="EC" id="2.7.7.72"/>
    </reaction>
</comment>
<feature type="binding site" evidence="11">
    <location>
        <position position="30"/>
    </location>
    <ligand>
        <name>CTP</name>
        <dbReference type="ChEBI" id="CHEBI:37563"/>
    </ligand>
</feature>
<dbReference type="OrthoDB" id="9805698at2"/>
<sequence>MNREFQEALPVLSKLKKHGFEAYFVGGSVRDQLLGKPIKDVDIASSATPDQVQQLFQKTVDIGSEHGTVIVIENGTHYEITTFRTESAYEDNRRPSGVTFVSSLKEDLKRRDFTINAMAMDENGSIIDYFNGREDAQRKRIATVGSPAERFSEDALRMMRAVRFVSQLGFSLSESTHDAIVSHISLLQHISAERKTAEFEKTIAGCGCSEGMRLIAETGMTEYLPGLKEIKQQILQAAELPFYRLSSNEERWTAFLDVIGISGIEAFLKKWKLSNRQIGSIRQNLLFLEERRQSDWTKVNLYRAGLQCALQTEAVFCLLSGLSFSESRIREIKARYHSLPVHSKRELAVNGNDLMAFEGRNPGPWLSEYMEKIELAVVNGQVENSKEAIKEMLKSCNLN</sequence>
<evidence type="ECO:0000256" key="1">
    <source>
        <dbReference type="ARBA" id="ARBA00001946"/>
    </source>
</evidence>
<comment type="catalytic activity">
    <reaction evidence="11">
        <text>a tRNA with a 3' CCA end + 2 CTP + ATP = a tRNA with a 3' CCACCA end + 3 diphosphate</text>
        <dbReference type="Rhea" id="RHEA:76235"/>
        <dbReference type="Rhea" id="RHEA-COMP:10468"/>
        <dbReference type="Rhea" id="RHEA-COMP:18655"/>
        <dbReference type="ChEBI" id="CHEBI:30616"/>
        <dbReference type="ChEBI" id="CHEBI:33019"/>
        <dbReference type="ChEBI" id="CHEBI:37563"/>
        <dbReference type="ChEBI" id="CHEBI:83071"/>
        <dbReference type="ChEBI" id="CHEBI:195187"/>
    </reaction>
</comment>
<protein>
    <recommendedName>
        <fullName evidence="11">CCA-adding enzyme</fullName>
        <ecNumber evidence="11">2.7.7.72</ecNumber>
    </recommendedName>
    <alternativeName>
        <fullName evidence="11">CCA tRNA nucleotidyltransferase</fullName>
    </alternativeName>
    <alternativeName>
        <fullName evidence="11">tRNA CCA-pyrophosphorylase</fullName>
    </alternativeName>
    <alternativeName>
        <fullName evidence="11">tRNA adenylyl-/cytidylyl- transferase</fullName>
    </alternativeName>
    <alternativeName>
        <fullName evidence="11">tRNA nucleotidyltransferase</fullName>
    </alternativeName>
    <alternativeName>
        <fullName evidence="11">tRNA-NT</fullName>
    </alternativeName>
</protein>
<dbReference type="SUPFAM" id="SSF81301">
    <property type="entry name" value="Nucleotidyltransferase"/>
    <property type="match status" value="1"/>
</dbReference>
<dbReference type="Pfam" id="PF01743">
    <property type="entry name" value="PolyA_pol"/>
    <property type="match status" value="1"/>
</dbReference>
<dbReference type="HAMAP" id="MF_01263">
    <property type="entry name" value="CCA_bact_type3"/>
    <property type="match status" value="1"/>
</dbReference>
<name>A0A084H0A6_METID</name>
<dbReference type="GO" id="GO:0004810">
    <property type="term" value="F:CCA tRNA nucleotidyltransferase activity"/>
    <property type="evidence" value="ECO:0007669"/>
    <property type="project" value="UniProtKB-UniRule"/>
</dbReference>
<dbReference type="GO" id="GO:0005524">
    <property type="term" value="F:ATP binding"/>
    <property type="evidence" value="ECO:0007669"/>
    <property type="project" value="UniProtKB-UniRule"/>
</dbReference>
<feature type="binding site" evidence="11">
    <location>
        <position position="163"/>
    </location>
    <ligand>
        <name>CTP</name>
        <dbReference type="ChEBI" id="CHEBI:37563"/>
    </ligand>
</feature>
<dbReference type="InterPro" id="IPR002646">
    <property type="entry name" value="PolA_pol_head_dom"/>
</dbReference>
<gene>
    <name evidence="11" type="primary">cca</name>
    <name evidence="15" type="ORF">GS18_0209405</name>
</gene>
<comment type="caution">
    <text evidence="15">The sequence shown here is derived from an EMBL/GenBank/DDBJ whole genome shotgun (WGS) entry which is preliminary data.</text>
</comment>
<comment type="cofactor">
    <cofactor evidence="1 11">
        <name>Mg(2+)</name>
        <dbReference type="ChEBI" id="CHEBI:18420"/>
    </cofactor>
</comment>
<dbReference type="GO" id="GO:0000287">
    <property type="term" value="F:magnesium ion binding"/>
    <property type="evidence" value="ECO:0007669"/>
    <property type="project" value="UniProtKB-UniRule"/>
</dbReference>
<evidence type="ECO:0000313" key="15">
    <source>
        <dbReference type="EMBL" id="KEZ53018.1"/>
    </source>
</evidence>
<keyword evidence="6 11" id="KW-0547">Nucleotide-binding</keyword>